<feature type="domain" description="X8" evidence="13">
    <location>
        <begin position="373"/>
        <end position="458"/>
    </location>
</feature>
<evidence type="ECO:0000256" key="2">
    <source>
        <dbReference type="ARBA" id="ARBA00004613"/>
    </source>
</evidence>
<keyword evidence="7 11" id="KW-0378">Hydrolase</keyword>
<comment type="similarity">
    <text evidence="3 10">Belongs to the glycosyl hydrolase 17 family.</text>
</comment>
<dbReference type="Proteomes" id="UP000825729">
    <property type="component" value="Unassembled WGS sequence"/>
</dbReference>
<evidence type="ECO:0000256" key="6">
    <source>
        <dbReference type="ARBA" id="ARBA00022729"/>
    </source>
</evidence>
<dbReference type="PANTHER" id="PTHR32227">
    <property type="entry name" value="GLUCAN ENDO-1,3-BETA-GLUCOSIDASE BG1-RELATED-RELATED"/>
    <property type="match status" value="1"/>
</dbReference>
<reference evidence="14 15" key="1">
    <citation type="submission" date="2021-07" db="EMBL/GenBank/DDBJ databases">
        <title>The Aristolochia fimbriata genome: insights into angiosperm evolution, floral development and chemical biosynthesis.</title>
        <authorList>
            <person name="Jiao Y."/>
        </authorList>
    </citation>
    <scope>NUCLEOTIDE SEQUENCE [LARGE SCALE GENOMIC DNA]</scope>
    <source>
        <strain evidence="14">IBCAS-2021</strain>
        <tissue evidence="14">Leaf</tissue>
    </source>
</reference>
<evidence type="ECO:0000256" key="9">
    <source>
        <dbReference type="ARBA" id="ARBA00023295"/>
    </source>
</evidence>
<comment type="caution">
    <text evidence="14">The sequence shown here is derived from an EMBL/GenBank/DDBJ whole genome shotgun (WGS) entry which is preliminary data.</text>
</comment>
<keyword evidence="6 12" id="KW-0732">Signal</keyword>
<dbReference type="EC" id="3.2.1.39" evidence="4"/>
<name>A0AAV7E1A4_ARIFI</name>
<dbReference type="FunFam" id="3.20.20.80:FF:000005">
    <property type="entry name" value="Glucan endo-1,3-beta-glucosidase 14"/>
    <property type="match status" value="1"/>
</dbReference>
<organism evidence="14 15">
    <name type="scientific">Aristolochia fimbriata</name>
    <name type="common">White veined hardy Dutchman's pipe vine</name>
    <dbReference type="NCBI Taxonomy" id="158543"/>
    <lineage>
        <taxon>Eukaryota</taxon>
        <taxon>Viridiplantae</taxon>
        <taxon>Streptophyta</taxon>
        <taxon>Embryophyta</taxon>
        <taxon>Tracheophyta</taxon>
        <taxon>Spermatophyta</taxon>
        <taxon>Magnoliopsida</taxon>
        <taxon>Magnoliidae</taxon>
        <taxon>Piperales</taxon>
        <taxon>Aristolochiaceae</taxon>
        <taxon>Aristolochia</taxon>
    </lineage>
</organism>
<dbReference type="GO" id="GO:0005975">
    <property type="term" value="P:carbohydrate metabolic process"/>
    <property type="evidence" value="ECO:0007669"/>
    <property type="project" value="InterPro"/>
</dbReference>
<evidence type="ECO:0000313" key="15">
    <source>
        <dbReference type="Proteomes" id="UP000825729"/>
    </source>
</evidence>
<dbReference type="GO" id="GO:0042973">
    <property type="term" value="F:glucan endo-1,3-beta-D-glucosidase activity"/>
    <property type="evidence" value="ECO:0007669"/>
    <property type="project" value="UniProtKB-EC"/>
</dbReference>
<evidence type="ECO:0000256" key="10">
    <source>
        <dbReference type="RuleBase" id="RU004335"/>
    </source>
</evidence>
<evidence type="ECO:0000256" key="7">
    <source>
        <dbReference type="ARBA" id="ARBA00022801"/>
    </source>
</evidence>
<evidence type="ECO:0000259" key="13">
    <source>
        <dbReference type="SMART" id="SM00768"/>
    </source>
</evidence>
<dbReference type="InterPro" id="IPR044965">
    <property type="entry name" value="Glyco_hydro_17_plant"/>
</dbReference>
<dbReference type="Pfam" id="PF00332">
    <property type="entry name" value="Glyco_hydro_17"/>
    <property type="match status" value="1"/>
</dbReference>
<evidence type="ECO:0000256" key="11">
    <source>
        <dbReference type="RuleBase" id="RU004336"/>
    </source>
</evidence>
<feature type="chain" id="PRO_5043843399" description="glucan endo-1,3-beta-D-glucosidase" evidence="12">
    <location>
        <begin position="29"/>
        <end position="461"/>
    </location>
</feature>
<accession>A0AAV7E1A4</accession>
<proteinExistence type="inferred from homology"/>
<evidence type="ECO:0000256" key="12">
    <source>
        <dbReference type="SAM" id="SignalP"/>
    </source>
</evidence>
<dbReference type="InterPro" id="IPR000490">
    <property type="entry name" value="Glyco_hydro_17"/>
</dbReference>
<dbReference type="InterPro" id="IPR017853">
    <property type="entry name" value="GH"/>
</dbReference>
<dbReference type="SMART" id="SM00768">
    <property type="entry name" value="X8"/>
    <property type="match status" value="1"/>
</dbReference>
<evidence type="ECO:0000256" key="1">
    <source>
        <dbReference type="ARBA" id="ARBA00000382"/>
    </source>
</evidence>
<evidence type="ECO:0000256" key="4">
    <source>
        <dbReference type="ARBA" id="ARBA00012780"/>
    </source>
</evidence>
<keyword evidence="5" id="KW-0964">Secreted</keyword>
<protein>
    <recommendedName>
        <fullName evidence="4">glucan endo-1,3-beta-D-glucosidase</fullName>
        <ecNumber evidence="4">3.2.1.39</ecNumber>
    </recommendedName>
</protein>
<evidence type="ECO:0000256" key="5">
    <source>
        <dbReference type="ARBA" id="ARBA00022525"/>
    </source>
</evidence>
<dbReference type="FunFam" id="1.20.58.1040:FF:000003">
    <property type="entry name" value="glucan endo-1,3-beta-glucosidase 7"/>
    <property type="match status" value="1"/>
</dbReference>
<evidence type="ECO:0000256" key="8">
    <source>
        <dbReference type="ARBA" id="ARBA00023157"/>
    </source>
</evidence>
<evidence type="ECO:0000256" key="3">
    <source>
        <dbReference type="ARBA" id="ARBA00008773"/>
    </source>
</evidence>
<sequence>MHEKRRRPQMQLLPGIFLLLLAAGDVAAVGINYGTLGDNLPPPKTVAKMLQSTLIDQVKIYDTNPDILAAFSNTGIDLVVAVENAHVANLTRSPDAADRWLAARVTPFLPATSVVAVAVGNEFLTQDGATLADFSLLVPAMRNLHRALQSRGLHRKIKVSTPHSMGVLASSFPPSSAAFLDELRGTMSELVDFLMETDSPFMINAYPYFAYRDNPSKIDLEYALLGDVSGAKRVHDPKGYIYTNMLDAQIDAVRAAIVSLNRTGGVRVAVSESGWPSRGGAFATPENARAYNMRLISRGEARAGTPMAPESNVDVFVFSLFNEDKKEGDPTERGFGLFNADGTKAYEMDLSCSFCSGEKVSFGGSAGRGGPSVWCLAKPHADERMLQAVLDFCCGPGGVDCGEVRGKGACFEPDKLYAHASYAMNAYYQMHGRNYWNCDFKGIGLVTFSDPSYGSCRYPQQ</sequence>
<dbReference type="Gene3D" id="1.20.58.1040">
    <property type="match status" value="1"/>
</dbReference>
<dbReference type="Pfam" id="PF07983">
    <property type="entry name" value="X8"/>
    <property type="match status" value="1"/>
</dbReference>
<keyword evidence="15" id="KW-1185">Reference proteome</keyword>
<feature type="signal peptide" evidence="12">
    <location>
        <begin position="1"/>
        <end position="28"/>
    </location>
</feature>
<gene>
    <name evidence="14" type="ORF">H6P81_018406</name>
</gene>
<dbReference type="Gene3D" id="3.20.20.80">
    <property type="entry name" value="Glycosidases"/>
    <property type="match status" value="1"/>
</dbReference>
<dbReference type="PROSITE" id="PS00587">
    <property type="entry name" value="GLYCOSYL_HYDROL_F17"/>
    <property type="match status" value="1"/>
</dbReference>
<dbReference type="SUPFAM" id="SSF51445">
    <property type="entry name" value="(Trans)glycosidases"/>
    <property type="match status" value="1"/>
</dbReference>
<comment type="catalytic activity">
    <reaction evidence="1">
        <text>Hydrolysis of (1-&gt;3)-beta-D-glucosidic linkages in (1-&gt;3)-beta-D-glucans.</text>
        <dbReference type="EC" id="3.2.1.39"/>
    </reaction>
</comment>
<evidence type="ECO:0000313" key="14">
    <source>
        <dbReference type="EMBL" id="KAG9442552.1"/>
    </source>
</evidence>
<dbReference type="InterPro" id="IPR012946">
    <property type="entry name" value="X8"/>
</dbReference>
<dbReference type="AlphaFoldDB" id="A0AAV7E1A4"/>
<dbReference type="EMBL" id="JAINDJ010000007">
    <property type="protein sequence ID" value="KAG9442552.1"/>
    <property type="molecule type" value="Genomic_DNA"/>
</dbReference>
<keyword evidence="9 11" id="KW-0326">Glycosidase</keyword>
<dbReference type="GO" id="GO:0005576">
    <property type="term" value="C:extracellular region"/>
    <property type="evidence" value="ECO:0007669"/>
    <property type="project" value="UniProtKB-SubCell"/>
</dbReference>
<keyword evidence="8" id="KW-1015">Disulfide bond</keyword>
<comment type="subcellular location">
    <subcellularLocation>
        <location evidence="2">Secreted</location>
    </subcellularLocation>
</comment>